<proteinExistence type="predicted"/>
<keyword evidence="1" id="KW-0812">Transmembrane</keyword>
<feature type="transmembrane region" description="Helical" evidence="1">
    <location>
        <begin position="6"/>
        <end position="25"/>
    </location>
</feature>
<evidence type="ECO:0000313" key="2">
    <source>
        <dbReference type="EMBL" id="MBX39435.1"/>
    </source>
</evidence>
<organism evidence="2">
    <name type="scientific">Rhizophora mucronata</name>
    <name type="common">Asiatic mangrove</name>
    <dbReference type="NCBI Taxonomy" id="61149"/>
    <lineage>
        <taxon>Eukaryota</taxon>
        <taxon>Viridiplantae</taxon>
        <taxon>Streptophyta</taxon>
        <taxon>Embryophyta</taxon>
        <taxon>Tracheophyta</taxon>
        <taxon>Spermatophyta</taxon>
        <taxon>Magnoliopsida</taxon>
        <taxon>eudicotyledons</taxon>
        <taxon>Gunneridae</taxon>
        <taxon>Pentapetalae</taxon>
        <taxon>rosids</taxon>
        <taxon>fabids</taxon>
        <taxon>Malpighiales</taxon>
        <taxon>Rhizophoraceae</taxon>
        <taxon>Rhizophora</taxon>
    </lineage>
</organism>
<keyword evidence="1" id="KW-1133">Transmembrane helix</keyword>
<dbReference type="AlphaFoldDB" id="A0A2P2NAD7"/>
<dbReference type="EMBL" id="GGEC01058951">
    <property type="protein sequence ID" value="MBX39435.1"/>
    <property type="molecule type" value="Transcribed_RNA"/>
</dbReference>
<evidence type="ECO:0000256" key="1">
    <source>
        <dbReference type="SAM" id="Phobius"/>
    </source>
</evidence>
<reference evidence="2" key="1">
    <citation type="submission" date="2018-02" db="EMBL/GenBank/DDBJ databases">
        <title>Rhizophora mucronata_Transcriptome.</title>
        <authorList>
            <person name="Meera S.P."/>
            <person name="Sreeshan A."/>
            <person name="Augustine A."/>
        </authorList>
    </citation>
    <scope>NUCLEOTIDE SEQUENCE</scope>
    <source>
        <tissue evidence="2">Leaf</tissue>
    </source>
</reference>
<sequence length="27" mass="3107">MSGHWIGVLLYIFYANLHAQLICVLKC</sequence>
<protein>
    <submittedName>
        <fullName evidence="2">Uncharacterized protein</fullName>
    </submittedName>
</protein>
<name>A0A2P2NAD7_RHIMU</name>
<keyword evidence="1" id="KW-0472">Membrane</keyword>
<accession>A0A2P2NAD7</accession>